<dbReference type="PANTHER" id="PTHR30419">
    <property type="entry name" value="HTH-TYPE TRANSCRIPTIONAL REGULATOR YBHD"/>
    <property type="match status" value="1"/>
</dbReference>
<evidence type="ECO:0000256" key="3">
    <source>
        <dbReference type="ARBA" id="ARBA00023125"/>
    </source>
</evidence>
<proteinExistence type="inferred from homology"/>
<dbReference type="PRINTS" id="PR00039">
    <property type="entry name" value="HTHLYSR"/>
</dbReference>
<dbReference type="SUPFAM" id="SSF53850">
    <property type="entry name" value="Periplasmic binding protein-like II"/>
    <property type="match status" value="1"/>
</dbReference>
<keyword evidence="7" id="KW-1185">Reference proteome</keyword>
<dbReference type="PROSITE" id="PS50931">
    <property type="entry name" value="HTH_LYSR"/>
    <property type="match status" value="1"/>
</dbReference>
<gene>
    <name evidence="6" type="ORF">SAMN02744124_00715</name>
</gene>
<dbReference type="InterPro" id="IPR050950">
    <property type="entry name" value="HTH-type_LysR_regulators"/>
</dbReference>
<organism evidence="6 7">
    <name type="scientific">Paenibacillus barengoltzii J12</name>
    <dbReference type="NCBI Taxonomy" id="935846"/>
    <lineage>
        <taxon>Bacteria</taxon>
        <taxon>Bacillati</taxon>
        <taxon>Bacillota</taxon>
        <taxon>Bacilli</taxon>
        <taxon>Bacillales</taxon>
        <taxon>Paenibacillaceae</taxon>
        <taxon>Paenibacillus</taxon>
    </lineage>
</organism>
<keyword evidence="4" id="KW-0804">Transcription</keyword>
<dbReference type="InterPro" id="IPR005119">
    <property type="entry name" value="LysR_subst-bd"/>
</dbReference>
<dbReference type="EMBL" id="FXAE01000004">
    <property type="protein sequence ID" value="SME99442.1"/>
    <property type="molecule type" value="Genomic_DNA"/>
</dbReference>
<evidence type="ECO:0000256" key="1">
    <source>
        <dbReference type="ARBA" id="ARBA00009437"/>
    </source>
</evidence>
<evidence type="ECO:0000313" key="6">
    <source>
        <dbReference type="EMBL" id="SME99442.1"/>
    </source>
</evidence>
<dbReference type="Pfam" id="PF00126">
    <property type="entry name" value="HTH_1"/>
    <property type="match status" value="1"/>
</dbReference>
<evidence type="ECO:0000256" key="4">
    <source>
        <dbReference type="ARBA" id="ARBA00023163"/>
    </source>
</evidence>
<dbReference type="InterPro" id="IPR000847">
    <property type="entry name" value="LysR_HTH_N"/>
</dbReference>
<dbReference type="GO" id="GO:0003677">
    <property type="term" value="F:DNA binding"/>
    <property type="evidence" value="ECO:0007669"/>
    <property type="project" value="UniProtKB-KW"/>
</dbReference>
<evidence type="ECO:0000256" key="2">
    <source>
        <dbReference type="ARBA" id="ARBA00023015"/>
    </source>
</evidence>
<keyword evidence="2" id="KW-0805">Transcription regulation</keyword>
<dbReference type="GeneID" id="43345190"/>
<dbReference type="Pfam" id="PF03466">
    <property type="entry name" value="LysR_substrate"/>
    <property type="match status" value="1"/>
</dbReference>
<dbReference type="Gene3D" id="1.10.10.10">
    <property type="entry name" value="Winged helix-like DNA-binding domain superfamily/Winged helix DNA-binding domain"/>
    <property type="match status" value="1"/>
</dbReference>
<dbReference type="InterPro" id="IPR036390">
    <property type="entry name" value="WH_DNA-bd_sf"/>
</dbReference>
<dbReference type="CDD" id="cd05466">
    <property type="entry name" value="PBP2_LTTR_substrate"/>
    <property type="match status" value="1"/>
</dbReference>
<dbReference type="Proteomes" id="UP000192939">
    <property type="component" value="Unassembled WGS sequence"/>
</dbReference>
<evidence type="ECO:0000313" key="7">
    <source>
        <dbReference type="Proteomes" id="UP000192939"/>
    </source>
</evidence>
<keyword evidence="3 6" id="KW-0238">DNA-binding</keyword>
<protein>
    <submittedName>
        <fullName evidence="6">DNA-binding transcriptional regulator, LysR family</fullName>
    </submittedName>
</protein>
<sequence>MEIRQLECFKAVCQEMHFTKAAERLNISQPTLSYQIKLLEDELKVPLFNRIGKKITMTPAGDILHKYCTLIFNALEGVQQEISELHQLERGDLTVVTLIGELNELISGLLGEFYPRHPRLHLKLLGVEDVVEYVVSGEADFAVTILQEGDERFEVIPLYNEEFYFVASPDHPLAGQASVDFDRIAHEPVVMFPETHRCRQLVDAACALKGFTLHPHIETTTIDSLLQLVRSGAGVTILSKTLLEMYDLQKLCLLPLCNPSLTRTVGIVYLKDKYLCAAAQEFIALIQERVQKLKKIQVQD</sequence>
<dbReference type="Gene3D" id="3.40.190.290">
    <property type="match status" value="1"/>
</dbReference>
<comment type="caution">
    <text evidence="6">The sequence shown here is derived from an EMBL/GenBank/DDBJ whole genome shotgun (WGS) entry which is preliminary data.</text>
</comment>
<evidence type="ECO:0000259" key="5">
    <source>
        <dbReference type="PROSITE" id="PS50931"/>
    </source>
</evidence>
<comment type="similarity">
    <text evidence="1">Belongs to the LysR transcriptional regulatory family.</text>
</comment>
<dbReference type="RefSeq" id="WP_016312669.1">
    <property type="nucleotide sequence ID" value="NZ_FXAE01000004.1"/>
</dbReference>
<dbReference type="PANTHER" id="PTHR30419:SF8">
    <property type="entry name" value="NITROGEN ASSIMILATION TRANSCRIPTIONAL ACTIVATOR-RELATED"/>
    <property type="match status" value="1"/>
</dbReference>
<accession>A0ABY1LTD1</accession>
<feature type="domain" description="HTH lysR-type" evidence="5">
    <location>
        <begin position="1"/>
        <end position="58"/>
    </location>
</feature>
<dbReference type="SUPFAM" id="SSF46785">
    <property type="entry name" value="Winged helix' DNA-binding domain"/>
    <property type="match status" value="1"/>
</dbReference>
<name>A0ABY1LTD1_9BACL</name>
<dbReference type="InterPro" id="IPR036388">
    <property type="entry name" value="WH-like_DNA-bd_sf"/>
</dbReference>
<reference evidence="6 7" key="1">
    <citation type="submission" date="2017-04" db="EMBL/GenBank/DDBJ databases">
        <authorList>
            <person name="Varghese N."/>
            <person name="Submissions S."/>
        </authorList>
    </citation>
    <scope>NUCLEOTIDE SEQUENCE [LARGE SCALE GENOMIC DNA]</scope>
    <source>
        <strain evidence="6 7">J12</strain>
    </source>
</reference>